<gene>
    <name evidence="1" type="ORF">Bccel_1152</name>
</gene>
<name>A0A0L6JKI5_9FIRM</name>
<sequence length="165" mass="19295">MLFALYIGFYKNGKFNHDNWKVVTNWLAKSCNNVLLYSNLSLPHVSKSNLEFLEIESNTDETTDYKGYRIKFKNDKTLYYLEELIFNIHLGVSHVYFLYNDICVGELVVVDYENFVILNISEDETDGLSTLVPDIEHNIAICNKHKSDIESIIGDKMWYPLRHKT</sequence>
<dbReference type="STRING" id="398512.Bccel_1152"/>
<dbReference type="EMBL" id="LGTC01000001">
    <property type="protein sequence ID" value="KNY25892.1"/>
    <property type="molecule type" value="Genomic_DNA"/>
</dbReference>
<dbReference type="AlphaFoldDB" id="A0A0L6JKI5"/>
<dbReference type="Proteomes" id="UP000036923">
    <property type="component" value="Unassembled WGS sequence"/>
</dbReference>
<comment type="caution">
    <text evidence="1">The sequence shown here is derived from an EMBL/GenBank/DDBJ whole genome shotgun (WGS) entry which is preliminary data.</text>
</comment>
<reference evidence="2" key="1">
    <citation type="submission" date="2015-07" db="EMBL/GenBank/DDBJ databases">
        <title>Near-Complete Genome Sequence of the Cellulolytic Bacterium Bacteroides (Pseudobacteroides) cellulosolvens ATCC 35603.</title>
        <authorList>
            <person name="Dassa B."/>
            <person name="Utturkar S.M."/>
            <person name="Klingeman D.M."/>
            <person name="Hurt R.A."/>
            <person name="Keller M."/>
            <person name="Xu J."/>
            <person name="Reddy Y.H.K."/>
            <person name="Borovok I."/>
            <person name="Grinberg I.R."/>
            <person name="Lamed R."/>
            <person name="Zhivin O."/>
            <person name="Bayer E.A."/>
            <person name="Brown S.D."/>
        </authorList>
    </citation>
    <scope>NUCLEOTIDE SEQUENCE [LARGE SCALE GENOMIC DNA]</scope>
    <source>
        <strain evidence="2">DSM 2933</strain>
    </source>
</reference>
<evidence type="ECO:0000313" key="1">
    <source>
        <dbReference type="EMBL" id="KNY25892.1"/>
    </source>
</evidence>
<evidence type="ECO:0000313" key="2">
    <source>
        <dbReference type="Proteomes" id="UP000036923"/>
    </source>
</evidence>
<keyword evidence="2" id="KW-1185">Reference proteome</keyword>
<protein>
    <submittedName>
        <fullName evidence="1">Uncharacterized protein</fullName>
    </submittedName>
</protein>
<proteinExistence type="predicted"/>
<organism evidence="1 2">
    <name type="scientific">Pseudobacteroides cellulosolvens ATCC 35603 = DSM 2933</name>
    <dbReference type="NCBI Taxonomy" id="398512"/>
    <lineage>
        <taxon>Bacteria</taxon>
        <taxon>Bacillati</taxon>
        <taxon>Bacillota</taxon>
        <taxon>Clostridia</taxon>
        <taxon>Eubacteriales</taxon>
        <taxon>Oscillospiraceae</taxon>
        <taxon>Pseudobacteroides</taxon>
    </lineage>
</organism>
<accession>A0A0L6JKI5</accession>
<dbReference type="RefSeq" id="WP_036940633.1">
    <property type="nucleotide sequence ID" value="NZ_JQKC01000013.1"/>
</dbReference>